<evidence type="ECO:0000313" key="2">
    <source>
        <dbReference type="Proteomes" id="UP000038040"/>
    </source>
</evidence>
<gene>
    <name evidence="1" type="ORF">DME_LOCUS8746</name>
</gene>
<dbReference type="InterPro" id="IPR036691">
    <property type="entry name" value="Endo/exonu/phosph_ase_sf"/>
</dbReference>
<dbReference type="Proteomes" id="UP000274756">
    <property type="component" value="Unassembled WGS sequence"/>
</dbReference>
<dbReference type="OrthoDB" id="6627613at2759"/>
<dbReference type="STRING" id="318479.A0A0N4UCF4"/>
<evidence type="ECO:0000313" key="3">
    <source>
        <dbReference type="Proteomes" id="UP000274756"/>
    </source>
</evidence>
<evidence type="ECO:0000313" key="4">
    <source>
        <dbReference type="WBParaSite" id="DME_0000494701-mRNA-1"/>
    </source>
</evidence>
<name>A0A0N4UCF4_DRAME</name>
<dbReference type="Gene3D" id="3.60.10.10">
    <property type="entry name" value="Endonuclease/exonuclease/phosphatase"/>
    <property type="match status" value="1"/>
</dbReference>
<keyword evidence="3" id="KW-1185">Reference proteome</keyword>
<evidence type="ECO:0000313" key="1">
    <source>
        <dbReference type="EMBL" id="VDN58773.1"/>
    </source>
</evidence>
<dbReference type="EMBL" id="UYYG01001172">
    <property type="protein sequence ID" value="VDN58773.1"/>
    <property type="molecule type" value="Genomic_DNA"/>
</dbReference>
<sequence length="126" mass="14015">MNVTGQVITIHSLSKYRFNIACLSEVRLPHFGSRAIINPGSDQRYWLYQCDASDNAGQNGVAIVISDKAHSAFIEWKPVNDRMAYALLKGNLCNISVINVYAPTLSADDRDKNKFCGTINISTNNY</sequence>
<dbReference type="WBParaSite" id="DME_0000494701-mRNA-1">
    <property type="protein sequence ID" value="DME_0000494701-mRNA-1"/>
    <property type="gene ID" value="DME_0000494701"/>
</dbReference>
<protein>
    <submittedName>
        <fullName evidence="4">Fimbrial protein</fullName>
    </submittedName>
</protein>
<dbReference type="Proteomes" id="UP000038040">
    <property type="component" value="Unplaced"/>
</dbReference>
<dbReference type="SUPFAM" id="SSF56219">
    <property type="entry name" value="DNase I-like"/>
    <property type="match status" value="1"/>
</dbReference>
<proteinExistence type="predicted"/>
<reference evidence="4" key="1">
    <citation type="submission" date="2017-02" db="UniProtKB">
        <authorList>
            <consortium name="WormBaseParasite"/>
        </authorList>
    </citation>
    <scope>IDENTIFICATION</scope>
</reference>
<reference evidence="1 3" key="2">
    <citation type="submission" date="2018-11" db="EMBL/GenBank/DDBJ databases">
        <authorList>
            <consortium name="Pathogen Informatics"/>
        </authorList>
    </citation>
    <scope>NUCLEOTIDE SEQUENCE [LARGE SCALE GENOMIC DNA]</scope>
</reference>
<dbReference type="AlphaFoldDB" id="A0A0N4UCF4"/>
<organism evidence="2 4">
    <name type="scientific">Dracunculus medinensis</name>
    <name type="common">Guinea worm</name>
    <dbReference type="NCBI Taxonomy" id="318479"/>
    <lineage>
        <taxon>Eukaryota</taxon>
        <taxon>Metazoa</taxon>
        <taxon>Ecdysozoa</taxon>
        <taxon>Nematoda</taxon>
        <taxon>Chromadorea</taxon>
        <taxon>Rhabditida</taxon>
        <taxon>Spirurina</taxon>
        <taxon>Dracunculoidea</taxon>
        <taxon>Dracunculidae</taxon>
        <taxon>Dracunculus</taxon>
    </lineage>
</organism>
<accession>A0A0N4UCF4</accession>